<sequence>MRTSLALLLSAGLAAQTVSATWNKHAGKFNSPEYNNNECSDKQKDGFSWGDLPEGNFGQYGDFEFQGGWSCKNKFGKRDSLTKRSFNTKCITNKVRKDKPAAFDCSKRKDGFSVKEIQVSVEFDCDLEFHYKMPDKTICKHVSPCKKDGTTVQNTQCGGAQSVEVYLGNHNQPDKEDCEIGLHHIGFDCNPPYQPPNKPSTTSEVVESTSVPVQSTSAPIESTSAPIESTSAPVESTTEVVQTTSEAVPTTTQPPVETPYTTNGIYTNSTAVYTPPPPGESSSTVLTTEVPPPATSTDTPGYSAPPPGESSSQLTTDVPPPATTTGGVPYGPGSSSSPEPSSPPTPEGPGYTPPDVLPKCMQTWLEINTQCKDNTDSNCYCKNPDFTKNVIDCVSAWSTDAQIQEALQYLIGICAPYVPGNPGLITDCPSNIPINPTGGNTPPTAAVPTGTAPVETTAVVVPPPAGPTGPVTTITYKTTVTVPCSTGGSTVTTISTEVTVPQVIFHTQTPGPNPGPAPSAPVELVPGTPPPVPAQTTGAPYPIPSSLSTVTAPFASGTGATTSAPPAEFTGAASSVNAGLKPAGVVLGAVLAFFAL</sequence>
<keyword evidence="5" id="KW-0336">GPI-anchor</keyword>
<keyword evidence="4" id="KW-0964">Secreted</keyword>
<feature type="domain" description="CFEM" evidence="11">
    <location>
        <begin position="353"/>
        <end position="415"/>
    </location>
</feature>
<accession>A0A6A6X593</accession>
<feature type="signal peptide" evidence="10">
    <location>
        <begin position="1"/>
        <end position="20"/>
    </location>
</feature>
<dbReference type="InterPro" id="IPR008427">
    <property type="entry name" value="Extracellular_membr_CFEM_dom"/>
</dbReference>
<dbReference type="GO" id="GO:0005576">
    <property type="term" value="C:extracellular region"/>
    <property type="evidence" value="ECO:0007669"/>
    <property type="project" value="UniProtKB-SubCell"/>
</dbReference>
<feature type="compositionally biased region" description="Pro residues" evidence="9">
    <location>
        <begin position="340"/>
        <end position="356"/>
    </location>
</feature>
<dbReference type="AlphaFoldDB" id="A0A6A6X593"/>
<keyword evidence="5" id="KW-0472">Membrane</keyword>
<evidence type="ECO:0000256" key="10">
    <source>
        <dbReference type="SAM" id="SignalP"/>
    </source>
</evidence>
<keyword evidence="13" id="KW-1185">Reference proteome</keyword>
<comment type="subcellular location">
    <subcellularLocation>
        <location evidence="1">Membrane</location>
        <topology evidence="1">Lipid-anchor</topology>
        <topology evidence="1">GPI-anchor</topology>
    </subcellularLocation>
    <subcellularLocation>
        <location evidence="2">Secreted</location>
    </subcellularLocation>
</comment>
<gene>
    <name evidence="12" type="ORF">K505DRAFT_280942</name>
</gene>
<name>A0A6A6X593_9PLEO</name>
<keyword evidence="8" id="KW-0449">Lipoprotein</keyword>
<evidence type="ECO:0000256" key="9">
    <source>
        <dbReference type="SAM" id="MobiDB-lite"/>
    </source>
</evidence>
<feature type="compositionally biased region" description="Low complexity" evidence="9">
    <location>
        <begin position="234"/>
        <end position="262"/>
    </location>
</feature>
<proteinExistence type="inferred from homology"/>
<feature type="chain" id="PRO_5025486332" description="CFEM domain-containing protein" evidence="10">
    <location>
        <begin position="21"/>
        <end position="596"/>
    </location>
</feature>
<organism evidence="12 13">
    <name type="scientific">Melanomma pulvis-pyrius CBS 109.77</name>
    <dbReference type="NCBI Taxonomy" id="1314802"/>
    <lineage>
        <taxon>Eukaryota</taxon>
        <taxon>Fungi</taxon>
        <taxon>Dikarya</taxon>
        <taxon>Ascomycota</taxon>
        <taxon>Pezizomycotina</taxon>
        <taxon>Dothideomycetes</taxon>
        <taxon>Pleosporomycetidae</taxon>
        <taxon>Pleosporales</taxon>
        <taxon>Melanommataceae</taxon>
        <taxon>Melanomma</taxon>
    </lineage>
</organism>
<reference evidence="12" key="1">
    <citation type="journal article" date="2020" name="Stud. Mycol.">
        <title>101 Dothideomycetes genomes: a test case for predicting lifestyles and emergence of pathogens.</title>
        <authorList>
            <person name="Haridas S."/>
            <person name="Albert R."/>
            <person name="Binder M."/>
            <person name="Bloem J."/>
            <person name="Labutti K."/>
            <person name="Salamov A."/>
            <person name="Andreopoulos B."/>
            <person name="Baker S."/>
            <person name="Barry K."/>
            <person name="Bills G."/>
            <person name="Bluhm B."/>
            <person name="Cannon C."/>
            <person name="Castanera R."/>
            <person name="Culley D."/>
            <person name="Daum C."/>
            <person name="Ezra D."/>
            <person name="Gonzalez J."/>
            <person name="Henrissat B."/>
            <person name="Kuo A."/>
            <person name="Liang C."/>
            <person name="Lipzen A."/>
            <person name="Lutzoni F."/>
            <person name="Magnuson J."/>
            <person name="Mondo S."/>
            <person name="Nolan M."/>
            <person name="Ohm R."/>
            <person name="Pangilinan J."/>
            <person name="Park H.-J."/>
            <person name="Ramirez L."/>
            <person name="Alfaro M."/>
            <person name="Sun H."/>
            <person name="Tritt A."/>
            <person name="Yoshinaga Y."/>
            <person name="Zwiers L.-H."/>
            <person name="Turgeon B."/>
            <person name="Goodwin S."/>
            <person name="Spatafora J."/>
            <person name="Crous P."/>
            <person name="Grigoriev I."/>
        </authorList>
    </citation>
    <scope>NUCLEOTIDE SEQUENCE</scope>
    <source>
        <strain evidence="12">CBS 109.77</strain>
    </source>
</reference>
<protein>
    <recommendedName>
        <fullName evidence="11">CFEM domain-containing protein</fullName>
    </recommendedName>
</protein>
<evidence type="ECO:0000259" key="11">
    <source>
        <dbReference type="Pfam" id="PF05730"/>
    </source>
</evidence>
<evidence type="ECO:0000256" key="3">
    <source>
        <dbReference type="ARBA" id="ARBA00010031"/>
    </source>
</evidence>
<dbReference type="Proteomes" id="UP000799757">
    <property type="component" value="Unassembled WGS sequence"/>
</dbReference>
<keyword evidence="7" id="KW-1015">Disulfide bond</keyword>
<evidence type="ECO:0000256" key="1">
    <source>
        <dbReference type="ARBA" id="ARBA00004589"/>
    </source>
</evidence>
<feature type="compositionally biased region" description="Polar residues" evidence="9">
    <location>
        <begin position="218"/>
        <end position="233"/>
    </location>
</feature>
<evidence type="ECO:0000256" key="4">
    <source>
        <dbReference type="ARBA" id="ARBA00022525"/>
    </source>
</evidence>
<keyword evidence="6 10" id="KW-0732">Signal</keyword>
<evidence type="ECO:0000256" key="6">
    <source>
        <dbReference type="ARBA" id="ARBA00022729"/>
    </source>
</evidence>
<evidence type="ECO:0000256" key="5">
    <source>
        <dbReference type="ARBA" id="ARBA00022622"/>
    </source>
</evidence>
<evidence type="ECO:0000256" key="7">
    <source>
        <dbReference type="ARBA" id="ARBA00023157"/>
    </source>
</evidence>
<dbReference type="GO" id="GO:0098552">
    <property type="term" value="C:side of membrane"/>
    <property type="evidence" value="ECO:0007669"/>
    <property type="project" value="UniProtKB-KW"/>
</dbReference>
<feature type="compositionally biased region" description="Low complexity" evidence="9">
    <location>
        <begin position="199"/>
        <end position="217"/>
    </location>
</feature>
<evidence type="ECO:0000256" key="2">
    <source>
        <dbReference type="ARBA" id="ARBA00004613"/>
    </source>
</evidence>
<evidence type="ECO:0000256" key="8">
    <source>
        <dbReference type="ARBA" id="ARBA00023288"/>
    </source>
</evidence>
<evidence type="ECO:0000313" key="13">
    <source>
        <dbReference type="Proteomes" id="UP000799757"/>
    </source>
</evidence>
<comment type="similarity">
    <text evidence="3">Belongs to the RBT5 family.</text>
</comment>
<dbReference type="Pfam" id="PF05730">
    <property type="entry name" value="CFEM"/>
    <property type="match status" value="1"/>
</dbReference>
<evidence type="ECO:0000313" key="12">
    <source>
        <dbReference type="EMBL" id="KAF2791323.1"/>
    </source>
</evidence>
<keyword evidence="5" id="KW-0325">Glycoprotein</keyword>
<feature type="compositionally biased region" description="Polar residues" evidence="9">
    <location>
        <begin position="263"/>
        <end position="272"/>
    </location>
</feature>
<feature type="compositionally biased region" description="Low complexity" evidence="9">
    <location>
        <begin position="323"/>
        <end position="339"/>
    </location>
</feature>
<feature type="region of interest" description="Disordered" evidence="9">
    <location>
        <begin position="190"/>
        <end position="356"/>
    </location>
</feature>
<dbReference type="OrthoDB" id="5431405at2759"/>
<dbReference type="EMBL" id="MU002025">
    <property type="protein sequence ID" value="KAF2791323.1"/>
    <property type="molecule type" value="Genomic_DNA"/>
</dbReference>